<dbReference type="HAMAP" id="MF_00479">
    <property type="entry name" value="RsxG_RnfG"/>
    <property type="match status" value="1"/>
</dbReference>
<comment type="function">
    <text evidence="6">Part of a membrane-bound complex that couples electron transfer with translocation of ions across the membrane.</text>
</comment>
<dbReference type="GO" id="GO:0009055">
    <property type="term" value="F:electron transfer activity"/>
    <property type="evidence" value="ECO:0007669"/>
    <property type="project" value="InterPro"/>
</dbReference>
<evidence type="ECO:0000256" key="5">
    <source>
        <dbReference type="ARBA" id="ARBA00022982"/>
    </source>
</evidence>
<evidence type="ECO:0000313" key="9">
    <source>
        <dbReference type="EMBL" id="CPR20203.1"/>
    </source>
</evidence>
<dbReference type="SMART" id="SM00900">
    <property type="entry name" value="FMN_bind"/>
    <property type="match status" value="1"/>
</dbReference>
<dbReference type="KEGG" id="bgj:AWC36_07750"/>
<dbReference type="EC" id="7.-.-.-" evidence="6"/>
<feature type="modified residue" description="FMN phosphoryl threonine" evidence="6">
    <location>
        <position position="175"/>
    </location>
</feature>
<evidence type="ECO:0000256" key="2">
    <source>
        <dbReference type="ARBA" id="ARBA00022553"/>
    </source>
</evidence>
<evidence type="ECO:0000256" key="4">
    <source>
        <dbReference type="ARBA" id="ARBA00022643"/>
    </source>
</evidence>
<dbReference type="NCBIfam" id="TIGR01947">
    <property type="entry name" value="rnfG"/>
    <property type="match status" value="1"/>
</dbReference>
<dbReference type="Pfam" id="PF04205">
    <property type="entry name" value="FMN_bind"/>
    <property type="match status" value="1"/>
</dbReference>
<keyword evidence="3 6" id="KW-0285">Flavoprotein</keyword>
<reference evidence="11" key="1">
    <citation type="submission" date="2015-01" db="EMBL/GenBank/DDBJ databases">
        <authorList>
            <person name="Paterson Steve"/>
        </authorList>
    </citation>
    <scope>NUCLEOTIDE SEQUENCE [LARGE SCALE GENOMIC DNA]</scope>
    <source>
        <strain evidence="11">OBR1</strain>
    </source>
</reference>
<gene>
    <name evidence="6" type="primary">rnfG</name>
    <name evidence="10" type="ORF">BIY26_14035</name>
    <name evidence="9" type="ORF">BN1221_04190</name>
</gene>
<evidence type="ECO:0000313" key="10">
    <source>
        <dbReference type="EMBL" id="RLM21742.1"/>
    </source>
</evidence>
<dbReference type="PIRSF" id="PIRSF006091">
    <property type="entry name" value="E_trnsport_RnfG"/>
    <property type="match status" value="1"/>
</dbReference>
<dbReference type="STRING" id="1109412.BN1221_04190"/>
<keyword evidence="6" id="KW-1003">Cell membrane</keyword>
<evidence type="ECO:0000256" key="3">
    <source>
        <dbReference type="ARBA" id="ARBA00022630"/>
    </source>
</evidence>
<feature type="signal peptide" evidence="7">
    <location>
        <begin position="1"/>
        <end position="23"/>
    </location>
</feature>
<keyword evidence="5 6" id="KW-0249">Electron transport</keyword>
<feature type="chain" id="PRO_5014227524" description="Ion-translocating oxidoreductase complex subunit G" evidence="7">
    <location>
        <begin position="24"/>
        <end position="209"/>
    </location>
</feature>
<dbReference type="GeneID" id="70906681"/>
<dbReference type="Proteomes" id="UP000044377">
    <property type="component" value="Unassembled WGS sequence"/>
</dbReference>
<comment type="subcellular location">
    <subcellularLocation>
        <location evidence="6">Cell inner membrane</location>
        <topology evidence="6">Single-pass membrane protein</topology>
    </subcellularLocation>
</comment>
<keyword evidence="7" id="KW-0732">Signal</keyword>
<dbReference type="AlphaFoldDB" id="A0A0G4K0E9"/>
<comment type="similarity">
    <text evidence="6">Belongs to the RnfG family.</text>
</comment>
<dbReference type="GO" id="GO:0005886">
    <property type="term" value="C:plasma membrane"/>
    <property type="evidence" value="ECO:0007669"/>
    <property type="project" value="UniProtKB-SubCell"/>
</dbReference>
<evidence type="ECO:0000313" key="12">
    <source>
        <dbReference type="Proteomes" id="UP000285972"/>
    </source>
</evidence>
<sequence>MLTTMRRHATTLALFAAGTTALTAVINNLTTPTIAHQTALEQKKLLDQVVPADRYNNDMQQECYIVTDQALGSASARRVFIARKDGEPVAAAVESSAPDGYSGAIYLLIGADFSGNVLGARVTEHHETPGLGDKIDIRVSDWITRFSGQQVQSGADARWAVKKEGGMFDQFTGATITPRAVINSIKRSALYLETLPPQLTSLPKCGESQ</sequence>
<dbReference type="GO" id="GO:0022900">
    <property type="term" value="P:electron transport chain"/>
    <property type="evidence" value="ECO:0007669"/>
    <property type="project" value="UniProtKB-UniRule"/>
</dbReference>
<dbReference type="EMBL" id="CGIG01000001">
    <property type="protein sequence ID" value="CPR20203.1"/>
    <property type="molecule type" value="Genomic_DNA"/>
</dbReference>
<evidence type="ECO:0000256" key="1">
    <source>
        <dbReference type="ARBA" id="ARBA00022448"/>
    </source>
</evidence>
<proteinExistence type="inferred from homology"/>
<keyword evidence="2 6" id="KW-0597">Phosphoprotein</keyword>
<dbReference type="GO" id="GO:0010181">
    <property type="term" value="F:FMN binding"/>
    <property type="evidence" value="ECO:0007669"/>
    <property type="project" value="InterPro"/>
</dbReference>
<dbReference type="EMBL" id="MJLX01000038">
    <property type="protein sequence ID" value="RLM21742.1"/>
    <property type="molecule type" value="Genomic_DNA"/>
</dbReference>
<evidence type="ECO:0000313" key="11">
    <source>
        <dbReference type="Proteomes" id="UP000044377"/>
    </source>
</evidence>
<dbReference type="PANTHER" id="PTHR36118">
    <property type="entry name" value="ION-TRANSLOCATING OXIDOREDUCTASE COMPLEX SUBUNIT G"/>
    <property type="match status" value="1"/>
</dbReference>
<protein>
    <recommendedName>
        <fullName evidence="6">Ion-translocating oxidoreductase complex subunit G</fullName>
        <ecNumber evidence="6">7.-.-.-</ecNumber>
    </recommendedName>
    <alternativeName>
        <fullName evidence="6">Rnf electron transport complex subunit G</fullName>
    </alternativeName>
</protein>
<name>A0A0G4K0E9_9GAMM</name>
<keyword evidence="6" id="KW-0812">Transmembrane</keyword>
<dbReference type="InterPro" id="IPR010209">
    <property type="entry name" value="Ion_transpt_RnfG/RsxG"/>
</dbReference>
<keyword evidence="6" id="KW-0472">Membrane</keyword>
<keyword evidence="4 6" id="KW-0288">FMN</keyword>
<accession>A0A0G4K0E9</accession>
<keyword evidence="6" id="KW-1278">Translocase</keyword>
<reference evidence="9" key="2">
    <citation type="submission" date="2015-01" db="EMBL/GenBank/DDBJ databases">
        <authorList>
            <person name="Xiang T."/>
            <person name="Song Y."/>
            <person name="Huang L."/>
            <person name="Wang B."/>
            <person name="Wu P."/>
        </authorList>
    </citation>
    <scope>NUCLEOTIDE SEQUENCE [LARGE SCALE GENOMIC DNA]</scope>
    <source>
        <strain evidence="9">OBR1</strain>
    </source>
</reference>
<dbReference type="RefSeq" id="WP_048638911.1">
    <property type="nucleotide sequence ID" value="NZ_CGIG01000001.1"/>
</dbReference>
<comment type="subunit">
    <text evidence="6">The complex is composed of six subunits: RnfA, RnfB, RnfC, RnfD, RnfE and RnfG.</text>
</comment>
<reference evidence="10 12" key="3">
    <citation type="submission" date="2016-09" db="EMBL/GenBank/DDBJ databases">
        <authorList>
            <person name="Doonan J."/>
            <person name="Pachebat J.A."/>
            <person name="Golyshin P.N."/>
            <person name="Denman S."/>
            <person name="Mcdonald J.E."/>
        </authorList>
    </citation>
    <scope>NUCLEOTIDE SEQUENCE [LARGE SCALE GENOMIC DNA]</scope>
    <source>
        <strain evidence="10 12">FRB141</strain>
    </source>
</reference>
<keyword evidence="6" id="KW-1133">Transmembrane helix</keyword>
<organism evidence="9 11">
    <name type="scientific">Brenneria goodwinii</name>
    <dbReference type="NCBI Taxonomy" id="1109412"/>
    <lineage>
        <taxon>Bacteria</taxon>
        <taxon>Pseudomonadati</taxon>
        <taxon>Pseudomonadota</taxon>
        <taxon>Gammaproteobacteria</taxon>
        <taxon>Enterobacterales</taxon>
        <taxon>Pectobacteriaceae</taxon>
        <taxon>Brenneria</taxon>
    </lineage>
</organism>
<evidence type="ECO:0000259" key="8">
    <source>
        <dbReference type="SMART" id="SM00900"/>
    </source>
</evidence>
<dbReference type="Proteomes" id="UP000285972">
    <property type="component" value="Unassembled WGS sequence"/>
</dbReference>
<dbReference type="NCBIfam" id="NF002519">
    <property type="entry name" value="PRK01908.1"/>
    <property type="match status" value="1"/>
</dbReference>
<keyword evidence="6" id="KW-0997">Cell inner membrane</keyword>
<dbReference type="PANTHER" id="PTHR36118:SF1">
    <property type="entry name" value="ION-TRANSLOCATING OXIDOREDUCTASE COMPLEX SUBUNIT G"/>
    <property type="match status" value="1"/>
</dbReference>
<evidence type="ECO:0000256" key="6">
    <source>
        <dbReference type="HAMAP-Rule" id="MF_00479"/>
    </source>
</evidence>
<dbReference type="OrthoDB" id="9784165at2"/>
<keyword evidence="11" id="KW-1185">Reference proteome</keyword>
<keyword evidence="1 6" id="KW-0813">Transport</keyword>
<dbReference type="InterPro" id="IPR007329">
    <property type="entry name" value="FMN-bd"/>
</dbReference>
<evidence type="ECO:0000256" key="7">
    <source>
        <dbReference type="SAM" id="SignalP"/>
    </source>
</evidence>
<feature type="domain" description="FMN-binding" evidence="8">
    <location>
        <begin position="100"/>
        <end position="192"/>
    </location>
</feature>
<comment type="cofactor">
    <cofactor evidence="6">
        <name>FMN</name>
        <dbReference type="ChEBI" id="CHEBI:58210"/>
    </cofactor>
</comment>